<comment type="similarity">
    <text evidence="2">Belongs to the RNase H family.</text>
</comment>
<proteinExistence type="inferred from homology"/>
<dbReference type="SUPFAM" id="SSF53098">
    <property type="entry name" value="Ribonuclease H-like"/>
    <property type="match status" value="1"/>
</dbReference>
<dbReference type="InterPro" id="IPR012337">
    <property type="entry name" value="RNaseH-like_sf"/>
</dbReference>
<evidence type="ECO:0000256" key="2">
    <source>
        <dbReference type="ARBA" id="ARBA00005300"/>
    </source>
</evidence>
<dbReference type="InterPro" id="IPR009027">
    <property type="entry name" value="Ribosomal_bL9/RNase_H1_N"/>
</dbReference>
<comment type="caution">
    <text evidence="11">The sequence shown here is derived from an EMBL/GenBank/DDBJ whole genome shotgun (WGS) entry which is preliminary data.</text>
</comment>
<sequence>MSDPKLGIYRLICRLREVFVMSKKGGKAYYAVGVGRETGIFNSWNECKSQVEGLQNPKYKKFYNLDEAKEFVNSWKGKNQSYKEHIGNGSNPDSSNQTSVDQLKGGMGQLNESSNQNQTLLQEKFDNCERKIDMCFGQVSSIVAGLTQARDEIRELRKMCLMKGNILMEGRNQSAKPVTNAKYLSTYNGSISGSPSHTKKKFSDEKMVDSEKDDLDVYQPPAKRKKDGDESSDTTCNTFDYDGAIKREKADYIGFTIDEDDYVIVYTDGACTSNGMGNAKAGIGIWFGDGHPMNVGRPFKGVPPTNNNAEIQAARIAIELALSAGIKKLRILTDSEFVINCATKWVQQWKEKGWITGSKSPVKNRVELEKLDRVMSKLSVRWEKVCAHSGVFGNEMADRLANNGAESYERQ</sequence>
<dbReference type="PANTHER" id="PTHR10642">
    <property type="entry name" value="RIBONUCLEASE H1"/>
    <property type="match status" value="1"/>
</dbReference>
<dbReference type="Pfam" id="PF01693">
    <property type="entry name" value="Cauli_VI"/>
    <property type="match status" value="1"/>
</dbReference>
<feature type="compositionally biased region" description="Basic and acidic residues" evidence="9">
    <location>
        <begin position="201"/>
        <end position="210"/>
    </location>
</feature>
<dbReference type="FunFam" id="3.30.420.10:FF:000115">
    <property type="entry name" value="Ribonuclease H"/>
    <property type="match status" value="1"/>
</dbReference>
<dbReference type="Pfam" id="PF00075">
    <property type="entry name" value="RNase_H"/>
    <property type="match status" value="1"/>
</dbReference>
<dbReference type="EC" id="3.1.26.4" evidence="3"/>
<evidence type="ECO:0000256" key="9">
    <source>
        <dbReference type="SAM" id="MobiDB-lite"/>
    </source>
</evidence>
<keyword evidence="8" id="KW-0460">Magnesium</keyword>
<dbReference type="CDD" id="cd09280">
    <property type="entry name" value="RNase_HI_eukaryote_like"/>
    <property type="match status" value="1"/>
</dbReference>
<dbReference type="InterPro" id="IPR050092">
    <property type="entry name" value="RNase_H"/>
</dbReference>
<feature type="compositionally biased region" description="Polar residues" evidence="9">
    <location>
        <begin position="186"/>
        <end position="196"/>
    </location>
</feature>
<keyword evidence="7" id="KW-0378">Hydrolase</keyword>
<comment type="cofactor">
    <cofactor evidence="1">
        <name>Mg(2+)</name>
        <dbReference type="ChEBI" id="CHEBI:18420"/>
    </cofactor>
</comment>
<evidence type="ECO:0000259" key="10">
    <source>
        <dbReference type="PROSITE" id="PS50879"/>
    </source>
</evidence>
<dbReference type="GO" id="GO:0004523">
    <property type="term" value="F:RNA-DNA hybrid ribonuclease activity"/>
    <property type="evidence" value="ECO:0007669"/>
    <property type="project" value="UniProtKB-EC"/>
</dbReference>
<feature type="compositionally biased region" description="Polar residues" evidence="9">
    <location>
        <begin position="88"/>
        <end position="101"/>
    </location>
</feature>
<feature type="domain" description="RNase H type-1" evidence="10">
    <location>
        <begin position="259"/>
        <end position="406"/>
    </location>
</feature>
<evidence type="ECO:0000256" key="4">
    <source>
        <dbReference type="ARBA" id="ARBA00022722"/>
    </source>
</evidence>
<evidence type="ECO:0000256" key="7">
    <source>
        <dbReference type="ARBA" id="ARBA00022801"/>
    </source>
</evidence>
<dbReference type="GO" id="GO:0003676">
    <property type="term" value="F:nucleic acid binding"/>
    <property type="evidence" value="ECO:0007669"/>
    <property type="project" value="InterPro"/>
</dbReference>
<dbReference type="EMBL" id="JARGDH010000004">
    <property type="protein sequence ID" value="KAL0269659.1"/>
    <property type="molecule type" value="Genomic_DNA"/>
</dbReference>
<dbReference type="InterPro" id="IPR002156">
    <property type="entry name" value="RNaseH_domain"/>
</dbReference>
<evidence type="ECO:0000256" key="3">
    <source>
        <dbReference type="ARBA" id="ARBA00012180"/>
    </source>
</evidence>
<feature type="region of interest" description="Disordered" evidence="9">
    <location>
        <begin position="82"/>
        <end position="116"/>
    </location>
</feature>
<protein>
    <recommendedName>
        <fullName evidence="3">ribonuclease H</fullName>
        <ecNumber evidence="3">3.1.26.4</ecNumber>
    </recommendedName>
</protein>
<reference evidence="11" key="1">
    <citation type="journal article" date="2024" name="Gigascience">
        <title>Chromosome-level genome of the poultry shaft louse Menopon gallinae provides insight into the host-switching and adaptive evolution of parasitic lice.</title>
        <authorList>
            <person name="Xu Y."/>
            <person name="Ma L."/>
            <person name="Liu S."/>
            <person name="Liang Y."/>
            <person name="Liu Q."/>
            <person name="He Z."/>
            <person name="Tian L."/>
            <person name="Duan Y."/>
            <person name="Cai W."/>
            <person name="Li H."/>
            <person name="Song F."/>
        </authorList>
    </citation>
    <scope>NUCLEOTIDE SEQUENCE</scope>
    <source>
        <strain evidence="11">Cailab_2023a</strain>
    </source>
</reference>
<evidence type="ECO:0000256" key="5">
    <source>
        <dbReference type="ARBA" id="ARBA00022723"/>
    </source>
</evidence>
<dbReference type="SUPFAM" id="SSF55658">
    <property type="entry name" value="L9 N-domain-like"/>
    <property type="match status" value="1"/>
</dbReference>
<evidence type="ECO:0000256" key="8">
    <source>
        <dbReference type="ARBA" id="ARBA00022842"/>
    </source>
</evidence>
<dbReference type="FunFam" id="3.40.970.10:FF:000001">
    <property type="entry name" value="Ribonuclease H1"/>
    <property type="match status" value="1"/>
</dbReference>
<dbReference type="Gene3D" id="3.30.420.10">
    <property type="entry name" value="Ribonuclease H-like superfamily/Ribonuclease H"/>
    <property type="match status" value="1"/>
</dbReference>
<dbReference type="GO" id="GO:0043137">
    <property type="term" value="P:DNA replication, removal of RNA primer"/>
    <property type="evidence" value="ECO:0007669"/>
    <property type="project" value="TreeGrafter"/>
</dbReference>
<dbReference type="InterPro" id="IPR037056">
    <property type="entry name" value="RNase_H1_N_sf"/>
</dbReference>
<dbReference type="AlphaFoldDB" id="A0AAW2HIL2"/>
<dbReference type="GO" id="GO:0046872">
    <property type="term" value="F:metal ion binding"/>
    <property type="evidence" value="ECO:0007669"/>
    <property type="project" value="UniProtKB-KW"/>
</dbReference>
<evidence type="ECO:0000313" key="11">
    <source>
        <dbReference type="EMBL" id="KAL0269659.1"/>
    </source>
</evidence>
<accession>A0AAW2HIL2</accession>
<dbReference type="PANTHER" id="PTHR10642:SF31">
    <property type="entry name" value="RIBONUCLEASE H1"/>
    <property type="match status" value="1"/>
</dbReference>
<gene>
    <name evidence="11" type="ORF">PYX00_007313</name>
</gene>
<dbReference type="PROSITE" id="PS50879">
    <property type="entry name" value="RNASE_H_1"/>
    <property type="match status" value="1"/>
</dbReference>
<evidence type="ECO:0000256" key="6">
    <source>
        <dbReference type="ARBA" id="ARBA00022759"/>
    </source>
</evidence>
<name>A0AAW2HIL2_9NEOP</name>
<keyword evidence="6" id="KW-0255">Endonuclease</keyword>
<dbReference type="Gene3D" id="3.40.970.10">
    <property type="entry name" value="Ribonuclease H1, N-terminal domain"/>
    <property type="match status" value="1"/>
</dbReference>
<evidence type="ECO:0000256" key="1">
    <source>
        <dbReference type="ARBA" id="ARBA00001946"/>
    </source>
</evidence>
<organism evidence="11">
    <name type="scientific">Menopon gallinae</name>
    <name type="common">poultry shaft louse</name>
    <dbReference type="NCBI Taxonomy" id="328185"/>
    <lineage>
        <taxon>Eukaryota</taxon>
        <taxon>Metazoa</taxon>
        <taxon>Ecdysozoa</taxon>
        <taxon>Arthropoda</taxon>
        <taxon>Hexapoda</taxon>
        <taxon>Insecta</taxon>
        <taxon>Pterygota</taxon>
        <taxon>Neoptera</taxon>
        <taxon>Paraneoptera</taxon>
        <taxon>Psocodea</taxon>
        <taxon>Troctomorpha</taxon>
        <taxon>Phthiraptera</taxon>
        <taxon>Amblycera</taxon>
        <taxon>Menoponidae</taxon>
        <taxon>Menopon</taxon>
    </lineage>
</organism>
<keyword evidence="4" id="KW-0540">Nuclease</keyword>
<dbReference type="InterPro" id="IPR036397">
    <property type="entry name" value="RNaseH_sf"/>
</dbReference>
<dbReference type="InterPro" id="IPR011320">
    <property type="entry name" value="RNase_H1_N"/>
</dbReference>
<keyword evidence="5" id="KW-0479">Metal-binding</keyword>
<feature type="region of interest" description="Disordered" evidence="9">
    <location>
        <begin position="186"/>
        <end position="234"/>
    </location>
</feature>